<keyword evidence="5 6" id="KW-0472">Membrane</keyword>
<dbReference type="Proteomes" id="UP000275925">
    <property type="component" value="Unassembled WGS sequence"/>
</dbReference>
<dbReference type="PANTHER" id="PTHR33529:SF6">
    <property type="entry name" value="YJGP_YJGQ FAMILY PERMEASE"/>
    <property type="match status" value="1"/>
</dbReference>
<dbReference type="PANTHER" id="PTHR33529">
    <property type="entry name" value="SLR0882 PROTEIN-RELATED"/>
    <property type="match status" value="1"/>
</dbReference>
<keyword evidence="8" id="KW-1185">Reference proteome</keyword>
<evidence type="ECO:0000256" key="2">
    <source>
        <dbReference type="ARBA" id="ARBA00022475"/>
    </source>
</evidence>
<feature type="transmembrane region" description="Helical" evidence="6">
    <location>
        <begin position="65"/>
        <end position="87"/>
    </location>
</feature>
<reference evidence="7 8" key="1">
    <citation type="journal article" date="2019" name="ISME J.">
        <title>Genome analyses of uncultured TG2/ZB3 bacteria in 'Margulisbacteria' specifically attached to ectosymbiotic spirochetes of protists in the termite gut.</title>
        <authorList>
            <person name="Utami Y.D."/>
            <person name="Kuwahara H."/>
            <person name="Igai K."/>
            <person name="Murakami T."/>
            <person name="Sugaya K."/>
            <person name="Morikawa T."/>
            <person name="Nagura Y."/>
            <person name="Yuki M."/>
            <person name="Deevong P."/>
            <person name="Inoue T."/>
            <person name="Kihara K."/>
            <person name="Lo N."/>
            <person name="Yamada A."/>
            <person name="Ohkuma M."/>
            <person name="Hongoh Y."/>
        </authorList>
    </citation>
    <scope>NUCLEOTIDE SEQUENCE [LARGE SCALE GENOMIC DNA]</scope>
    <source>
        <strain evidence="7">NkOx7-02</strain>
    </source>
</reference>
<comment type="subcellular location">
    <subcellularLocation>
        <location evidence="1">Cell membrane</location>
        <topology evidence="1">Multi-pass membrane protein</topology>
    </subcellularLocation>
</comment>
<keyword evidence="4 6" id="KW-1133">Transmembrane helix</keyword>
<evidence type="ECO:0000256" key="1">
    <source>
        <dbReference type="ARBA" id="ARBA00004651"/>
    </source>
</evidence>
<accession>A0A388TIA5</accession>
<feature type="transmembrane region" description="Helical" evidence="6">
    <location>
        <begin position="317"/>
        <end position="343"/>
    </location>
</feature>
<keyword evidence="2" id="KW-1003">Cell membrane</keyword>
<evidence type="ECO:0000256" key="6">
    <source>
        <dbReference type="SAM" id="Phobius"/>
    </source>
</evidence>
<dbReference type="GO" id="GO:0043190">
    <property type="term" value="C:ATP-binding cassette (ABC) transporter complex"/>
    <property type="evidence" value="ECO:0007669"/>
    <property type="project" value="TreeGrafter"/>
</dbReference>
<keyword evidence="3 6" id="KW-0812">Transmembrane</keyword>
<dbReference type="GO" id="GO:0015920">
    <property type="term" value="P:lipopolysaccharide transport"/>
    <property type="evidence" value="ECO:0007669"/>
    <property type="project" value="TreeGrafter"/>
</dbReference>
<evidence type="ECO:0000313" key="7">
    <source>
        <dbReference type="EMBL" id="GBR76519.1"/>
    </source>
</evidence>
<evidence type="ECO:0000256" key="5">
    <source>
        <dbReference type="ARBA" id="ARBA00023136"/>
    </source>
</evidence>
<organism evidence="7 8">
    <name type="scientific">Candidatus Termititenax persephonae</name>
    <dbReference type="NCBI Taxonomy" id="2218525"/>
    <lineage>
        <taxon>Bacteria</taxon>
        <taxon>Bacillati</taxon>
        <taxon>Candidatus Margulisiibacteriota</taxon>
        <taxon>Candidatus Termititenacia</taxon>
        <taxon>Candidatus Termititenacales</taxon>
        <taxon>Candidatus Termititenacaceae</taxon>
        <taxon>Candidatus Termititenax</taxon>
    </lineage>
</organism>
<feature type="transmembrane region" description="Helical" evidence="6">
    <location>
        <begin position="23"/>
        <end position="44"/>
    </location>
</feature>
<dbReference type="InterPro" id="IPR005495">
    <property type="entry name" value="LptG/LptF_permease"/>
</dbReference>
<feature type="transmembrane region" description="Helical" evidence="6">
    <location>
        <begin position="293"/>
        <end position="311"/>
    </location>
</feature>
<evidence type="ECO:0000256" key="4">
    <source>
        <dbReference type="ARBA" id="ARBA00022989"/>
    </source>
</evidence>
<sequence length="374" mass="42111">MNGLKKLQNFRISLLHRYMFREILFPFFFGVVAFSVIIAGGSIIPNLVNEAQRYNLAFSKITALFLLRMPGVIALTFPMATLLSTLLSFSRLSSESELTAFRAGGLSLYKLVAAPLFFGFLVSLLTICFNELIVPYSSFMAENTIIQLRDIAKAAPQIQKNVNIPMYENNRLVRMIHAQEMEGSVLRKVNVIEYDQGDNVARSTRADEAEYDAFNGWTFRRGTLHQFAGDNRSALIVDFVTQNINLSVQPRDIFGRNRDPDQMNIAELAEYIQRQSSFGANVLKERVLWQQKLAVPFACLIFVLLGSQMGIRPQRSGAGAGLGISVLVIFLYYVLLTLFMWFGQRGFSPFLAAWLPNLLIGVYGFYGLYKKAGV</sequence>
<dbReference type="Pfam" id="PF03739">
    <property type="entry name" value="LptF_LptG"/>
    <property type="match status" value="1"/>
</dbReference>
<evidence type="ECO:0000313" key="8">
    <source>
        <dbReference type="Proteomes" id="UP000275925"/>
    </source>
</evidence>
<comment type="caution">
    <text evidence="7">The sequence shown here is derived from an EMBL/GenBank/DDBJ whole genome shotgun (WGS) entry which is preliminary data.</text>
</comment>
<gene>
    <name evidence="7" type="primary">lptG</name>
    <name evidence="7" type="ORF">NO2_1052</name>
</gene>
<evidence type="ECO:0000256" key="3">
    <source>
        <dbReference type="ARBA" id="ARBA00022692"/>
    </source>
</evidence>
<proteinExistence type="predicted"/>
<dbReference type="AlphaFoldDB" id="A0A388TIA5"/>
<feature type="transmembrane region" description="Helical" evidence="6">
    <location>
        <begin position="107"/>
        <end position="129"/>
    </location>
</feature>
<dbReference type="EMBL" id="BGZO01000031">
    <property type="protein sequence ID" value="GBR76519.1"/>
    <property type="molecule type" value="Genomic_DNA"/>
</dbReference>
<protein>
    <submittedName>
        <fullName evidence="7">Lipopolysaccharide ABC transporter permease protein</fullName>
    </submittedName>
</protein>
<feature type="transmembrane region" description="Helical" evidence="6">
    <location>
        <begin position="350"/>
        <end position="369"/>
    </location>
</feature>
<name>A0A388TIA5_9BACT</name>